<dbReference type="Proteomes" id="UP000186855">
    <property type="component" value="Unassembled WGS sequence"/>
</dbReference>
<evidence type="ECO:0000313" key="1">
    <source>
        <dbReference type="EMBL" id="OLO53951.1"/>
    </source>
</evidence>
<reference evidence="1 2" key="1">
    <citation type="submission" date="2016-12" db="EMBL/GenBank/DDBJ databases">
        <title>Genomic comparison of strains in the 'Actinomyces naeslundii' group.</title>
        <authorList>
            <person name="Mughal S.R."/>
            <person name="Do T."/>
            <person name="Gilbert S.C."/>
            <person name="Witherden E.A."/>
            <person name="Didelot X."/>
            <person name="Beighton D."/>
        </authorList>
    </citation>
    <scope>NUCLEOTIDE SEQUENCE [LARGE SCALE GENOMIC DNA]</scope>
    <source>
        <strain evidence="1 2">S24V</strain>
    </source>
</reference>
<protein>
    <submittedName>
        <fullName evidence="1">Uncharacterized protein</fullName>
    </submittedName>
</protein>
<evidence type="ECO:0000313" key="2">
    <source>
        <dbReference type="Proteomes" id="UP000186855"/>
    </source>
</evidence>
<organism evidence="1 2">
    <name type="scientific">Actinomyces oris</name>
    <dbReference type="NCBI Taxonomy" id="544580"/>
    <lineage>
        <taxon>Bacteria</taxon>
        <taxon>Bacillati</taxon>
        <taxon>Actinomycetota</taxon>
        <taxon>Actinomycetes</taxon>
        <taxon>Actinomycetales</taxon>
        <taxon>Actinomycetaceae</taxon>
        <taxon>Actinomyces</taxon>
    </lineage>
</organism>
<dbReference type="AlphaFoldDB" id="A0A1Q8VZH3"/>
<gene>
    <name evidence="1" type="ORF">BKH30_04745</name>
</gene>
<comment type="caution">
    <text evidence="1">The sequence shown here is derived from an EMBL/GenBank/DDBJ whole genome shotgun (WGS) entry which is preliminary data.</text>
</comment>
<proteinExistence type="predicted"/>
<accession>A0A1Q8VZH3</accession>
<sequence>MESQAAPRDAVEYCPVVAFVSTGDPLFTLGYSRPIYEQLVAPRKRMIDDVLLRRRLTPPPNH</sequence>
<dbReference type="EMBL" id="MSKI01000044">
    <property type="protein sequence ID" value="OLO53951.1"/>
    <property type="molecule type" value="Genomic_DNA"/>
</dbReference>
<name>A0A1Q8VZH3_9ACTO</name>